<dbReference type="GO" id="GO:0005634">
    <property type="term" value="C:nucleus"/>
    <property type="evidence" value="ECO:0007669"/>
    <property type="project" value="TreeGrafter"/>
</dbReference>
<organism evidence="6 7">
    <name type="scientific">Mycena pura</name>
    <dbReference type="NCBI Taxonomy" id="153505"/>
    <lineage>
        <taxon>Eukaryota</taxon>
        <taxon>Fungi</taxon>
        <taxon>Dikarya</taxon>
        <taxon>Basidiomycota</taxon>
        <taxon>Agaricomycotina</taxon>
        <taxon>Agaricomycetes</taxon>
        <taxon>Agaricomycetidae</taxon>
        <taxon>Agaricales</taxon>
        <taxon>Marasmiineae</taxon>
        <taxon>Mycenaceae</taxon>
        <taxon>Mycena</taxon>
    </lineage>
</organism>
<feature type="region of interest" description="Disordered" evidence="4">
    <location>
        <begin position="856"/>
        <end position="883"/>
    </location>
</feature>
<evidence type="ECO:0000313" key="6">
    <source>
        <dbReference type="EMBL" id="KAJ7191789.1"/>
    </source>
</evidence>
<proteinExistence type="predicted"/>
<dbReference type="Proteomes" id="UP001219525">
    <property type="component" value="Unassembled WGS sequence"/>
</dbReference>
<keyword evidence="3" id="KW-0157">Chromophore</keyword>
<dbReference type="AlphaFoldDB" id="A0AAD6Y145"/>
<keyword evidence="7" id="KW-1185">Reference proteome</keyword>
<feature type="domain" description="PAS" evidence="5">
    <location>
        <begin position="244"/>
        <end position="266"/>
    </location>
</feature>
<dbReference type="InterPro" id="IPR000014">
    <property type="entry name" value="PAS"/>
</dbReference>
<evidence type="ECO:0000256" key="4">
    <source>
        <dbReference type="SAM" id="MobiDB-lite"/>
    </source>
</evidence>
<dbReference type="InterPro" id="IPR035965">
    <property type="entry name" value="PAS-like_dom_sf"/>
</dbReference>
<reference evidence="6" key="1">
    <citation type="submission" date="2023-03" db="EMBL/GenBank/DDBJ databases">
        <title>Massive genome expansion in bonnet fungi (Mycena s.s.) driven by repeated elements and novel gene families across ecological guilds.</title>
        <authorList>
            <consortium name="Lawrence Berkeley National Laboratory"/>
            <person name="Harder C.B."/>
            <person name="Miyauchi S."/>
            <person name="Viragh M."/>
            <person name="Kuo A."/>
            <person name="Thoen E."/>
            <person name="Andreopoulos B."/>
            <person name="Lu D."/>
            <person name="Skrede I."/>
            <person name="Drula E."/>
            <person name="Henrissat B."/>
            <person name="Morin E."/>
            <person name="Kohler A."/>
            <person name="Barry K."/>
            <person name="LaButti K."/>
            <person name="Morin E."/>
            <person name="Salamov A."/>
            <person name="Lipzen A."/>
            <person name="Mereny Z."/>
            <person name="Hegedus B."/>
            <person name="Baldrian P."/>
            <person name="Stursova M."/>
            <person name="Weitz H."/>
            <person name="Taylor A."/>
            <person name="Grigoriev I.V."/>
            <person name="Nagy L.G."/>
            <person name="Martin F."/>
            <person name="Kauserud H."/>
        </authorList>
    </citation>
    <scope>NUCLEOTIDE SEQUENCE</scope>
    <source>
        <strain evidence="6">9144</strain>
    </source>
</reference>
<evidence type="ECO:0000313" key="7">
    <source>
        <dbReference type="Proteomes" id="UP001219525"/>
    </source>
</evidence>
<evidence type="ECO:0000256" key="3">
    <source>
        <dbReference type="ARBA" id="ARBA00022991"/>
    </source>
</evidence>
<comment type="caution">
    <text evidence="6">The sequence shown here is derived from an EMBL/GenBank/DDBJ whole genome shotgun (WGS) entry which is preliminary data.</text>
</comment>
<dbReference type="Gene3D" id="3.30.450.20">
    <property type="entry name" value="PAS domain"/>
    <property type="match status" value="2"/>
</dbReference>
<dbReference type="PANTHER" id="PTHR47429">
    <property type="entry name" value="PROTEIN TWIN LOV 1"/>
    <property type="match status" value="1"/>
</dbReference>
<dbReference type="SUPFAM" id="SSF55785">
    <property type="entry name" value="PYP-like sensor domain (PAS domain)"/>
    <property type="match status" value="2"/>
</dbReference>
<evidence type="ECO:0000256" key="1">
    <source>
        <dbReference type="ARBA" id="ARBA00022630"/>
    </source>
</evidence>
<protein>
    <recommendedName>
        <fullName evidence="5">PAS domain-containing protein</fullName>
    </recommendedName>
</protein>
<sequence>MPFRYLEGPYFDDASDGLQQSDVHAYPAFPLDFSAPAHGMQQLQVHIPDYLYDAPPTLAPGGGAEALHPAQAATWFANSGFRPHAEWDCGGGGAAQGYDAPVVQSAYASLAELASAFTPFGGAQAPAPPPPPLAAYSPAGVAAAPVPMPMAIPMSMHMHMPMPMHSLARALALSPSPPPLPAAAAAADSAGLGLGFPVYSQTGFDVIALLSRVAARRSPTVPLGPIDLSTSFVVADCRRHDDPIVYCSPSFLALTGYAEREVVGRNCRFLQAPPPPHAPLLARGAPRAHTHAGAVRALAKAVGARKEAQATLVNYRRDGRAFVNRVSVVPLVDEDGGDGVQGEVAWIVGFQVDLTAQSDGIMARVKEGSYYHGAGGQQQQQQQAQQQAERKQVEAALAKERRATAAAAPVISPVLARLLARPAFLASCGVPSPTAPGIGIQPDPSSHILHTLLLSALPDFVHVLSLKVCVHFRAPFAPPSAATLGACITALPSRPYPSPHHFSAGAFLYVAPAVTRVLGWAPSDLVGHALADVCFERDVVSVGRALKEASLPVDGARVDSAAEKGAVAAPRTPEAVRVVDLVFRARTKQGAWVWVECRGRLHVEPGKGRKAIVMIGRARGMAKVTHAHDAPALPPAPARGGSGSGLEFALQPKRARTAAPARQQPTLAQSRALVPAARRSGAYAPDPGTGTGTSAAVPTAFHGLIDPHGLLLSVGPGASAVLGWEPRALRGTRLGALEPHAPHAVDALLAGWRADRAPGAREARATLRGAHGPVAVVVRLVAPDAPAGPLPPLVAPAHLMYGVRAADAPAPAPRARGADVFARLDPATGESWPYELSQLRFANARLAEEIRELERAEAERAREERERAEKERAEKAREEEERRREYAREMAAYSPMRGRYGYEAYPVAYHLPIRKRPWDGRD</sequence>
<dbReference type="Pfam" id="PF13426">
    <property type="entry name" value="PAS_9"/>
    <property type="match status" value="1"/>
</dbReference>
<gene>
    <name evidence="6" type="ORF">GGX14DRAFT_597005</name>
</gene>
<evidence type="ECO:0000259" key="5">
    <source>
        <dbReference type="PROSITE" id="PS50112"/>
    </source>
</evidence>
<evidence type="ECO:0000256" key="2">
    <source>
        <dbReference type="ARBA" id="ARBA00022643"/>
    </source>
</evidence>
<dbReference type="PROSITE" id="PS50112">
    <property type="entry name" value="PAS"/>
    <property type="match status" value="2"/>
</dbReference>
<keyword evidence="1" id="KW-0285">Flavoprotein</keyword>
<dbReference type="PANTHER" id="PTHR47429:SF7">
    <property type="entry name" value="GATA-FACTOR"/>
    <property type="match status" value="1"/>
</dbReference>
<feature type="domain" description="PAS" evidence="5">
    <location>
        <begin position="505"/>
        <end position="549"/>
    </location>
</feature>
<dbReference type="CDD" id="cd00130">
    <property type="entry name" value="PAS"/>
    <property type="match status" value="1"/>
</dbReference>
<name>A0AAD6Y145_9AGAR</name>
<dbReference type="EMBL" id="JARJCW010000128">
    <property type="protein sequence ID" value="KAJ7191789.1"/>
    <property type="molecule type" value="Genomic_DNA"/>
</dbReference>
<accession>A0AAD6Y145</accession>
<keyword evidence="2" id="KW-0288">FMN</keyword>